<dbReference type="Proteomes" id="UP000681722">
    <property type="component" value="Unassembled WGS sequence"/>
</dbReference>
<dbReference type="GO" id="GO:0046872">
    <property type="term" value="F:metal ion binding"/>
    <property type="evidence" value="ECO:0007669"/>
    <property type="project" value="UniProtKB-KW"/>
</dbReference>
<feature type="transmembrane region" description="Helical" evidence="7">
    <location>
        <begin position="112"/>
        <end position="135"/>
    </location>
</feature>
<keyword evidence="5 7" id="KW-0472">Membrane</keyword>
<evidence type="ECO:0000256" key="1">
    <source>
        <dbReference type="ARBA" id="ARBA00004141"/>
    </source>
</evidence>
<proteinExistence type="inferred from homology"/>
<name>A0A814Z6D9_9BILA</name>
<organism evidence="8 10">
    <name type="scientific">Didymodactylos carnosus</name>
    <dbReference type="NCBI Taxonomy" id="1234261"/>
    <lineage>
        <taxon>Eukaryota</taxon>
        <taxon>Metazoa</taxon>
        <taxon>Spiralia</taxon>
        <taxon>Gnathifera</taxon>
        <taxon>Rotifera</taxon>
        <taxon>Eurotatoria</taxon>
        <taxon>Bdelloidea</taxon>
        <taxon>Philodinida</taxon>
        <taxon>Philodinidae</taxon>
        <taxon>Didymodactylos</taxon>
    </lineage>
</organism>
<feature type="transmembrane region" description="Helical" evidence="7">
    <location>
        <begin position="222"/>
        <end position="243"/>
    </location>
</feature>
<dbReference type="PANTHER" id="PTHR20855:SF92">
    <property type="entry name" value="PROGESTIN AND ADIPOQ RECEPTOR FAMILY MEMBER 3-LIKE"/>
    <property type="match status" value="1"/>
</dbReference>
<evidence type="ECO:0000256" key="7">
    <source>
        <dbReference type="SAM" id="Phobius"/>
    </source>
</evidence>
<dbReference type="EMBL" id="CAJNOQ010009995">
    <property type="protein sequence ID" value="CAF1239733.1"/>
    <property type="molecule type" value="Genomic_DNA"/>
</dbReference>
<feature type="binding site" evidence="6">
    <location>
        <position position="98"/>
    </location>
    <ligand>
        <name>Zn(2+)</name>
        <dbReference type="ChEBI" id="CHEBI:29105"/>
    </ligand>
</feature>
<reference evidence="8" key="1">
    <citation type="submission" date="2021-02" db="EMBL/GenBank/DDBJ databases">
        <authorList>
            <person name="Nowell W R."/>
        </authorList>
    </citation>
    <scope>NUCLEOTIDE SEQUENCE</scope>
</reference>
<dbReference type="OrthoDB" id="535992at2759"/>
<feature type="transmembrane region" description="Helical" evidence="7">
    <location>
        <begin position="46"/>
        <end position="65"/>
    </location>
</feature>
<dbReference type="PANTHER" id="PTHR20855">
    <property type="entry name" value="ADIPOR/PROGESTIN RECEPTOR-RELATED"/>
    <property type="match status" value="1"/>
</dbReference>
<keyword evidence="6" id="KW-0862">Zinc</keyword>
<evidence type="ECO:0000256" key="6">
    <source>
        <dbReference type="PIRSR" id="PIRSR604254-1"/>
    </source>
</evidence>
<feature type="binding site" evidence="6">
    <location>
        <position position="265"/>
    </location>
    <ligand>
        <name>Zn(2+)</name>
        <dbReference type="ChEBI" id="CHEBI:29105"/>
    </ligand>
</feature>
<keyword evidence="6" id="KW-0479">Metal-binding</keyword>
<evidence type="ECO:0000256" key="5">
    <source>
        <dbReference type="ARBA" id="ARBA00023136"/>
    </source>
</evidence>
<keyword evidence="3 7" id="KW-0812">Transmembrane</keyword>
<feature type="transmembrane region" description="Helical" evidence="7">
    <location>
        <begin position="147"/>
        <end position="167"/>
    </location>
</feature>
<evidence type="ECO:0000313" key="10">
    <source>
        <dbReference type="Proteomes" id="UP000663829"/>
    </source>
</evidence>
<dbReference type="EMBL" id="CAJOBC010010000">
    <property type="protein sequence ID" value="CAF4001852.1"/>
    <property type="molecule type" value="Genomic_DNA"/>
</dbReference>
<comment type="similarity">
    <text evidence="2">Belongs to the ADIPOR family.</text>
</comment>
<evidence type="ECO:0000256" key="3">
    <source>
        <dbReference type="ARBA" id="ARBA00022692"/>
    </source>
</evidence>
<feature type="transmembrane region" description="Helical" evidence="7">
    <location>
        <begin position="263"/>
        <end position="283"/>
    </location>
</feature>
<dbReference type="GO" id="GO:0038023">
    <property type="term" value="F:signaling receptor activity"/>
    <property type="evidence" value="ECO:0007669"/>
    <property type="project" value="TreeGrafter"/>
</dbReference>
<comment type="caution">
    <text evidence="8">The sequence shown here is derived from an EMBL/GenBank/DDBJ whole genome shotgun (WGS) entry which is preliminary data.</text>
</comment>
<evidence type="ECO:0000313" key="9">
    <source>
        <dbReference type="EMBL" id="CAF4001852.1"/>
    </source>
</evidence>
<feature type="transmembrane region" description="Helical" evidence="7">
    <location>
        <begin position="298"/>
        <end position="320"/>
    </location>
</feature>
<feature type="transmembrane region" description="Helical" evidence="7">
    <location>
        <begin position="80"/>
        <end position="100"/>
    </location>
</feature>
<comment type="subcellular location">
    <subcellularLocation>
        <location evidence="1">Membrane</location>
        <topology evidence="1">Multi-pass membrane protein</topology>
    </subcellularLocation>
</comment>
<evidence type="ECO:0000256" key="4">
    <source>
        <dbReference type="ARBA" id="ARBA00022989"/>
    </source>
</evidence>
<gene>
    <name evidence="8" type="ORF">GPM918_LOCUS25597</name>
    <name evidence="9" type="ORF">SRO942_LOCUS25603</name>
</gene>
<keyword evidence="4 7" id="KW-1133">Transmembrane helix</keyword>
<dbReference type="AlphaFoldDB" id="A0A814Z6D9"/>
<keyword evidence="10" id="KW-1185">Reference proteome</keyword>
<protein>
    <submittedName>
        <fullName evidence="8">Uncharacterized protein</fullName>
    </submittedName>
</protein>
<evidence type="ECO:0000313" key="8">
    <source>
        <dbReference type="EMBL" id="CAF1239733.1"/>
    </source>
</evidence>
<dbReference type="Proteomes" id="UP000663829">
    <property type="component" value="Unassembled WGS sequence"/>
</dbReference>
<feature type="binding site" evidence="6">
    <location>
        <position position="261"/>
    </location>
    <ligand>
        <name>Zn(2+)</name>
        <dbReference type="ChEBI" id="CHEBI:29105"/>
    </ligand>
</feature>
<accession>A0A814Z6D9</accession>
<dbReference type="InterPro" id="IPR004254">
    <property type="entry name" value="AdipoR/HlyIII-related"/>
</dbReference>
<dbReference type="Pfam" id="PF03006">
    <property type="entry name" value="HlyIII"/>
    <property type="match status" value="1"/>
</dbReference>
<feature type="transmembrane region" description="Helical" evidence="7">
    <location>
        <begin position="179"/>
        <end position="202"/>
    </location>
</feature>
<sequence>MSLYPLSSNDVDPLYCEPYIINGFRRSNEPWIYYFKSLFHKHNETINVWSHLLGTIYIIILFIYYNKQLNFFSNAHARPFATSLLSAMIMFMCSATAHLLHAKSEMVHMTCFLIDFAGVSLHGFGSGFLHIYYSAPRWYYDLVKESYVYVLVILAIFVCYFNCYAQYKYKRPYPATKRFYQFFPCGVLYFYSIMPIFLRIYETLSMLEQHETTIRLSYKDDFGLYCHLIQIAAFIFGSIVFGFDLPQRFCPGHLCFFGQGHHLFHFSIYFVVTFQMHGVLWDYEKLNQGLISQRREPHVLFCAGSMLILIITNIIIVACFRRKIVQNKCVKTD</sequence>
<evidence type="ECO:0000256" key="2">
    <source>
        <dbReference type="ARBA" id="ARBA00007018"/>
    </source>
</evidence>
<dbReference type="GO" id="GO:0016020">
    <property type="term" value="C:membrane"/>
    <property type="evidence" value="ECO:0007669"/>
    <property type="project" value="UniProtKB-SubCell"/>
</dbReference>